<accession>A0AA40ESA0</accession>
<feature type="transmembrane region" description="Helical" evidence="1">
    <location>
        <begin position="29"/>
        <end position="53"/>
    </location>
</feature>
<dbReference type="AlphaFoldDB" id="A0AA40ESA0"/>
<name>A0AA40ESA0_9PEZI</name>
<protein>
    <submittedName>
        <fullName evidence="2">Uncharacterized protein</fullName>
    </submittedName>
</protein>
<dbReference type="EMBL" id="JAUKTV010000002">
    <property type="protein sequence ID" value="KAK0744565.1"/>
    <property type="molecule type" value="Genomic_DNA"/>
</dbReference>
<evidence type="ECO:0000313" key="2">
    <source>
        <dbReference type="EMBL" id="KAK0744565.1"/>
    </source>
</evidence>
<feature type="transmembrane region" description="Helical" evidence="1">
    <location>
        <begin position="360"/>
        <end position="381"/>
    </location>
</feature>
<keyword evidence="3" id="KW-1185">Reference proteome</keyword>
<feature type="transmembrane region" description="Helical" evidence="1">
    <location>
        <begin position="469"/>
        <end position="491"/>
    </location>
</feature>
<reference evidence="2" key="1">
    <citation type="submission" date="2023-06" db="EMBL/GenBank/DDBJ databases">
        <title>Genome-scale phylogeny and comparative genomics of the fungal order Sordariales.</title>
        <authorList>
            <consortium name="Lawrence Berkeley National Laboratory"/>
            <person name="Hensen N."/>
            <person name="Bonometti L."/>
            <person name="Westerberg I."/>
            <person name="Brannstrom I.O."/>
            <person name="Guillou S."/>
            <person name="Cros-Aarteil S."/>
            <person name="Calhoun S."/>
            <person name="Haridas S."/>
            <person name="Kuo A."/>
            <person name="Mondo S."/>
            <person name="Pangilinan J."/>
            <person name="Riley R."/>
            <person name="Labutti K."/>
            <person name="Andreopoulos B."/>
            <person name="Lipzen A."/>
            <person name="Chen C."/>
            <person name="Yanf M."/>
            <person name="Daum C."/>
            <person name="Ng V."/>
            <person name="Clum A."/>
            <person name="Steindorff A."/>
            <person name="Ohm R."/>
            <person name="Martin F."/>
            <person name="Silar P."/>
            <person name="Natvig D."/>
            <person name="Lalanne C."/>
            <person name="Gautier V."/>
            <person name="Ament-Velasquez S.L."/>
            <person name="Kruys A."/>
            <person name="Hutchinson M.I."/>
            <person name="Powell A.J."/>
            <person name="Barry K."/>
            <person name="Miller A.N."/>
            <person name="Grigoriev I.V."/>
            <person name="Debuchy R."/>
            <person name="Gladieux P."/>
            <person name="Thoren M.H."/>
            <person name="Johannesson H."/>
        </authorList>
    </citation>
    <scope>NUCLEOTIDE SEQUENCE</scope>
    <source>
        <strain evidence="2">CBS 540.89</strain>
    </source>
</reference>
<evidence type="ECO:0000313" key="3">
    <source>
        <dbReference type="Proteomes" id="UP001172159"/>
    </source>
</evidence>
<dbReference type="Proteomes" id="UP001172159">
    <property type="component" value="Unassembled WGS sequence"/>
</dbReference>
<feature type="transmembrane region" description="Helical" evidence="1">
    <location>
        <begin position="519"/>
        <end position="539"/>
    </location>
</feature>
<feature type="transmembrane region" description="Helical" evidence="1">
    <location>
        <begin position="167"/>
        <end position="187"/>
    </location>
</feature>
<keyword evidence="1" id="KW-1133">Transmembrane helix</keyword>
<comment type="caution">
    <text evidence="2">The sequence shown here is derived from an EMBL/GenBank/DDBJ whole genome shotgun (WGS) entry which is preliminary data.</text>
</comment>
<proteinExistence type="predicted"/>
<keyword evidence="1" id="KW-0472">Membrane</keyword>
<keyword evidence="1" id="KW-0812">Transmembrane</keyword>
<sequence>MNQQTIPGHDVERQCHARPKNIEWIQIGFWIPVGIWFSVLFTLTITLGVWGALPAPGSACKPDGTFSPFSDDYTWWSRASFFEITLKTSQMSFAEVKVIDLIWDLVIGRAGQALLAWVSWKVFASYVAVMIQKRPTTYSAYFTIFVKQETSFTTIYRLIRELGPQNILGSKAVMVFVIFTLNFILAFPTMASAMTGYAASVEAFIQDRNSEGYIKYSTFELVEYVVHDGHRIGLTKNYIMSYRAPENVRQYGFFGRLNSNTTWGDWDEQLPAPALDISAFYLPPMAGNPLGDSAITGPYGYDWHDPLTKDYPFRNKSKTTFAFDNKTFTLDYILENGTCQPISEVGVLVIFTYQWGFSYLQLYIAVNLLLLWSAGIYLLWLKARFNLPLAQHDQVPQEWECVLHMSRELRRELKRSGIKSTKRLTDPQLKQNVMAHLQGGQISFGADLETDMIITLRMGVWRWLGINRLWACAFALQMLSVIASLLLHLLWRESPSLLALAYVSCFLVCCVLLTKGTKFLIVILPLAWLGIGLEFSRLVSLG</sequence>
<evidence type="ECO:0000256" key="1">
    <source>
        <dbReference type="SAM" id="Phobius"/>
    </source>
</evidence>
<gene>
    <name evidence="2" type="ORF">B0T21DRAFT_280580</name>
</gene>
<feature type="transmembrane region" description="Helical" evidence="1">
    <location>
        <begin position="497"/>
        <end position="514"/>
    </location>
</feature>
<organism evidence="2 3">
    <name type="scientific">Apiosordaria backusii</name>
    <dbReference type="NCBI Taxonomy" id="314023"/>
    <lineage>
        <taxon>Eukaryota</taxon>
        <taxon>Fungi</taxon>
        <taxon>Dikarya</taxon>
        <taxon>Ascomycota</taxon>
        <taxon>Pezizomycotina</taxon>
        <taxon>Sordariomycetes</taxon>
        <taxon>Sordariomycetidae</taxon>
        <taxon>Sordariales</taxon>
        <taxon>Lasiosphaeriaceae</taxon>
        <taxon>Apiosordaria</taxon>
    </lineage>
</organism>